<feature type="domain" description="Response regulatory" evidence="9">
    <location>
        <begin position="31"/>
        <end position="145"/>
    </location>
</feature>
<dbReference type="PANTHER" id="PTHR44688:SF16">
    <property type="entry name" value="DNA-BINDING TRANSCRIPTIONAL ACTIVATOR DEVR_DOSR"/>
    <property type="match status" value="1"/>
</dbReference>
<dbReference type="AlphaFoldDB" id="A0A6P2LYK0"/>
<dbReference type="GO" id="GO:0003677">
    <property type="term" value="F:DNA binding"/>
    <property type="evidence" value="ECO:0007669"/>
    <property type="project" value="UniProtKB-KW"/>
</dbReference>
<dbReference type="Proteomes" id="UP000494174">
    <property type="component" value="Unassembled WGS sequence"/>
</dbReference>
<evidence type="ECO:0000256" key="7">
    <source>
        <dbReference type="SAM" id="MobiDB-lite"/>
    </source>
</evidence>
<keyword evidence="4" id="KW-0238">DNA-binding</keyword>
<dbReference type="InterPro" id="IPR001789">
    <property type="entry name" value="Sig_transdc_resp-reg_receiver"/>
</dbReference>
<dbReference type="Pfam" id="PF00196">
    <property type="entry name" value="GerE"/>
    <property type="match status" value="1"/>
</dbReference>
<accession>A0A6P2LYK0</accession>
<dbReference type="InterPro" id="IPR011006">
    <property type="entry name" value="CheY-like_superfamily"/>
</dbReference>
<evidence type="ECO:0000256" key="5">
    <source>
        <dbReference type="ARBA" id="ARBA00023163"/>
    </source>
</evidence>
<dbReference type="PROSITE" id="PS50110">
    <property type="entry name" value="RESPONSE_REGULATORY"/>
    <property type="match status" value="1"/>
</dbReference>
<dbReference type="FunFam" id="3.40.50.2300:FF:000018">
    <property type="entry name" value="DNA-binding transcriptional regulator NtrC"/>
    <property type="match status" value="1"/>
</dbReference>
<evidence type="ECO:0000256" key="2">
    <source>
        <dbReference type="ARBA" id="ARBA00023012"/>
    </source>
</evidence>
<dbReference type="CDD" id="cd17537">
    <property type="entry name" value="REC_FixJ"/>
    <property type="match status" value="1"/>
</dbReference>
<name>A0A6P2LYK0_BURL3</name>
<dbReference type="InterPro" id="IPR036388">
    <property type="entry name" value="WH-like_DNA-bd_sf"/>
</dbReference>
<feature type="domain" description="HTH luxR-type" evidence="8">
    <location>
        <begin position="161"/>
        <end position="226"/>
    </location>
</feature>
<evidence type="ECO:0000256" key="1">
    <source>
        <dbReference type="ARBA" id="ARBA00022553"/>
    </source>
</evidence>
<evidence type="ECO:0000259" key="8">
    <source>
        <dbReference type="PROSITE" id="PS50043"/>
    </source>
</evidence>
<evidence type="ECO:0000256" key="6">
    <source>
        <dbReference type="PROSITE-ProRule" id="PRU00169"/>
    </source>
</evidence>
<sequence>MMRAGSIASKEFSMPSETSTISPDVPNHPPVVYIVDDDETLRRSLDSLLRSVGLHVETFASSRDFLAFARPDAPSCLLLDVRLRGESGLAFQEDAMRNGLNIPILFMTGFGDVPMSVKAMKGGAVDFLTKPFREQDIVDAVTRALALDAGRLDAARSLTGLRAAYASLTPREREVMGFVITGLMNKQIAGHLNLHEITVKVHRGQAMRKMGARTLPDLVRMAQALGIEPHDLRN</sequence>
<gene>
    <name evidence="10" type="ORF">BLA15945_03697</name>
</gene>
<feature type="region of interest" description="Disordered" evidence="7">
    <location>
        <begin position="1"/>
        <end position="23"/>
    </location>
</feature>
<dbReference type="EMBL" id="CABVPU010000012">
    <property type="protein sequence ID" value="VWB77294.1"/>
    <property type="molecule type" value="Genomic_DNA"/>
</dbReference>
<keyword evidence="5" id="KW-0804">Transcription</keyword>
<dbReference type="PRINTS" id="PR00038">
    <property type="entry name" value="HTHLUXR"/>
</dbReference>
<dbReference type="SUPFAM" id="SSF52172">
    <property type="entry name" value="CheY-like"/>
    <property type="match status" value="1"/>
</dbReference>
<evidence type="ECO:0000256" key="3">
    <source>
        <dbReference type="ARBA" id="ARBA00023015"/>
    </source>
</evidence>
<dbReference type="InterPro" id="IPR000792">
    <property type="entry name" value="Tscrpt_reg_LuxR_C"/>
</dbReference>
<protein>
    <submittedName>
        <fullName evidence="10">LuxR family transcriptional regulator</fullName>
    </submittedName>
</protein>
<evidence type="ECO:0000313" key="11">
    <source>
        <dbReference type="Proteomes" id="UP000494174"/>
    </source>
</evidence>
<dbReference type="CDD" id="cd06170">
    <property type="entry name" value="LuxR_C_like"/>
    <property type="match status" value="1"/>
</dbReference>
<dbReference type="GO" id="GO:0006355">
    <property type="term" value="P:regulation of DNA-templated transcription"/>
    <property type="evidence" value="ECO:0007669"/>
    <property type="project" value="InterPro"/>
</dbReference>
<evidence type="ECO:0000259" key="9">
    <source>
        <dbReference type="PROSITE" id="PS50110"/>
    </source>
</evidence>
<feature type="modified residue" description="4-aspartylphosphate" evidence="6">
    <location>
        <position position="80"/>
    </location>
</feature>
<dbReference type="Gene3D" id="1.10.10.10">
    <property type="entry name" value="Winged helix-like DNA-binding domain superfamily/Winged helix DNA-binding domain"/>
    <property type="match status" value="1"/>
</dbReference>
<keyword evidence="2" id="KW-0902">Two-component regulatory system</keyword>
<dbReference type="GO" id="GO:0000160">
    <property type="term" value="P:phosphorelay signal transduction system"/>
    <property type="evidence" value="ECO:0007669"/>
    <property type="project" value="UniProtKB-KW"/>
</dbReference>
<evidence type="ECO:0000256" key="4">
    <source>
        <dbReference type="ARBA" id="ARBA00023125"/>
    </source>
</evidence>
<reference evidence="10 11" key="1">
    <citation type="submission" date="2019-09" db="EMBL/GenBank/DDBJ databases">
        <authorList>
            <person name="Depoorter E."/>
        </authorList>
    </citation>
    <scope>NUCLEOTIDE SEQUENCE [LARGE SCALE GENOMIC DNA]</scope>
    <source>
        <strain evidence="10">R-15945</strain>
    </source>
</reference>
<dbReference type="SMART" id="SM00448">
    <property type="entry name" value="REC"/>
    <property type="match status" value="1"/>
</dbReference>
<dbReference type="Gene3D" id="3.40.50.2300">
    <property type="match status" value="1"/>
</dbReference>
<organism evidence="10 11">
    <name type="scientific">Burkholderia lata (strain ATCC 17760 / DSM 23089 / LMG 22485 / NCIMB 9086 / R18194 / 383)</name>
    <dbReference type="NCBI Taxonomy" id="482957"/>
    <lineage>
        <taxon>Bacteria</taxon>
        <taxon>Pseudomonadati</taxon>
        <taxon>Pseudomonadota</taxon>
        <taxon>Betaproteobacteria</taxon>
        <taxon>Burkholderiales</taxon>
        <taxon>Burkholderiaceae</taxon>
        <taxon>Burkholderia</taxon>
        <taxon>Burkholderia cepacia complex</taxon>
    </lineage>
</organism>
<evidence type="ECO:0000313" key="10">
    <source>
        <dbReference type="EMBL" id="VWB77294.1"/>
    </source>
</evidence>
<dbReference type="SMART" id="SM00421">
    <property type="entry name" value="HTH_LUXR"/>
    <property type="match status" value="1"/>
</dbReference>
<keyword evidence="1 6" id="KW-0597">Phosphoprotein</keyword>
<proteinExistence type="predicted"/>
<dbReference type="PROSITE" id="PS50043">
    <property type="entry name" value="HTH_LUXR_2"/>
    <property type="match status" value="1"/>
</dbReference>
<dbReference type="PANTHER" id="PTHR44688">
    <property type="entry name" value="DNA-BINDING TRANSCRIPTIONAL ACTIVATOR DEVR_DOSR"/>
    <property type="match status" value="1"/>
</dbReference>
<dbReference type="Pfam" id="PF00072">
    <property type="entry name" value="Response_reg"/>
    <property type="match status" value="1"/>
</dbReference>
<keyword evidence="3" id="KW-0805">Transcription regulation</keyword>